<comment type="caution">
    <text evidence="6">The sequence shown here is derived from an EMBL/GenBank/DDBJ whole genome shotgun (WGS) entry which is preliminary data.</text>
</comment>
<dbReference type="InterPro" id="IPR039697">
    <property type="entry name" value="Alcohol_dehydrogenase_Fe"/>
</dbReference>
<dbReference type="OrthoDB" id="9815791at2"/>
<protein>
    <submittedName>
        <fullName evidence="6">Iron-containing alcohol dehydrogenase</fullName>
    </submittedName>
</protein>
<evidence type="ECO:0000256" key="1">
    <source>
        <dbReference type="ARBA" id="ARBA00001962"/>
    </source>
</evidence>
<feature type="domain" description="Alcohol dehydrogenase iron-type/glycerol dehydrogenase GldA" evidence="4">
    <location>
        <begin position="7"/>
        <end position="180"/>
    </location>
</feature>
<evidence type="ECO:0000313" key="7">
    <source>
        <dbReference type="Proteomes" id="UP000472580"/>
    </source>
</evidence>
<sequence length="388" mass="42064">MISFCIPTKFLFGAGALKQLHKQQLPGKKTLIVITQGKSARKHGYLAELEKQLDLAGVEHMVYDGIRPNPTKDSIMEAAAAARRENCDFITALGGGSPMDSAKVIAVMATNPGDLWDYCVKGTGKGLPIQNQPLPIVCVTTTAGTGSEADGGAVISNTETCEKYGIGDPRMFPTLSVVDPELMLSVPPAQTAYQGLDTFFHLAEGYISRTSNLFNQMFALTGIENVSKYLAISIKDGTNLEAREHMAFANTLGGFVMATGRLTSEHAMEHVLSAHYPSLPHGAGLILLCRAYFGHFISCGAVPEKFIKMAQAMGIKDANKPEDFLTALEDLLKDCGVADLKMSDFGIKANEMEQFGIEAKTVTPEMFANDPAEMTKEDCIEIYRKSYR</sequence>
<comment type="cofactor">
    <cofactor evidence="1">
        <name>Fe cation</name>
        <dbReference type="ChEBI" id="CHEBI:24875"/>
    </cofactor>
</comment>
<dbReference type="FunFam" id="3.40.50.1970:FF:000003">
    <property type="entry name" value="Alcohol dehydrogenase, iron-containing"/>
    <property type="match status" value="1"/>
</dbReference>
<keyword evidence="3" id="KW-0560">Oxidoreductase</keyword>
<evidence type="ECO:0000259" key="4">
    <source>
        <dbReference type="Pfam" id="PF00465"/>
    </source>
</evidence>
<reference evidence="6 7" key="1">
    <citation type="submission" date="2019-12" db="EMBL/GenBank/DDBJ databases">
        <title>Microbes associate with the intestines of laboratory mice.</title>
        <authorList>
            <person name="Navarre W."/>
            <person name="Wong E."/>
        </authorList>
    </citation>
    <scope>NUCLEOTIDE SEQUENCE [LARGE SCALE GENOMIC DNA]</scope>
    <source>
        <strain evidence="6 7">NM82_D38</strain>
    </source>
</reference>
<dbReference type="EMBL" id="WSRP01000009">
    <property type="protein sequence ID" value="MVX56338.1"/>
    <property type="molecule type" value="Genomic_DNA"/>
</dbReference>
<comment type="similarity">
    <text evidence="2">Belongs to the iron-containing alcohol dehydrogenase family.</text>
</comment>
<dbReference type="Gene3D" id="1.20.1090.10">
    <property type="entry name" value="Dehydroquinate synthase-like - alpha domain"/>
    <property type="match status" value="1"/>
</dbReference>
<proteinExistence type="inferred from homology"/>
<dbReference type="AlphaFoldDB" id="A0A6L6YI27"/>
<evidence type="ECO:0000256" key="2">
    <source>
        <dbReference type="ARBA" id="ARBA00007358"/>
    </source>
</evidence>
<dbReference type="InterPro" id="IPR001670">
    <property type="entry name" value="ADH_Fe/GldA"/>
</dbReference>
<gene>
    <name evidence="6" type="ORF">E5987_03840</name>
</gene>
<dbReference type="PANTHER" id="PTHR11496:SF104">
    <property type="entry name" value="3-DEOXY-ALPHA-D-MANNO-OCTULOSONATE 8-OXIDASE"/>
    <property type="match status" value="1"/>
</dbReference>
<evidence type="ECO:0000259" key="5">
    <source>
        <dbReference type="Pfam" id="PF25137"/>
    </source>
</evidence>
<dbReference type="InterPro" id="IPR056798">
    <property type="entry name" value="ADH_Fe_C"/>
</dbReference>
<organism evidence="6 7">
    <name type="scientific">Parasutterella muris</name>
    <dbReference type="NCBI Taxonomy" id="2565572"/>
    <lineage>
        <taxon>Bacteria</taxon>
        <taxon>Pseudomonadati</taxon>
        <taxon>Pseudomonadota</taxon>
        <taxon>Betaproteobacteria</taxon>
        <taxon>Burkholderiales</taxon>
        <taxon>Sutterellaceae</taxon>
        <taxon>Parasutterella</taxon>
    </lineage>
</organism>
<dbReference type="GO" id="GO:0046872">
    <property type="term" value="F:metal ion binding"/>
    <property type="evidence" value="ECO:0007669"/>
    <property type="project" value="InterPro"/>
</dbReference>
<keyword evidence="7" id="KW-1185">Reference proteome</keyword>
<dbReference type="Pfam" id="PF25137">
    <property type="entry name" value="ADH_Fe_C"/>
    <property type="match status" value="1"/>
</dbReference>
<name>A0A6L6YI27_9BURK</name>
<dbReference type="Pfam" id="PF00465">
    <property type="entry name" value="Fe-ADH"/>
    <property type="match status" value="1"/>
</dbReference>
<dbReference type="Proteomes" id="UP000472580">
    <property type="component" value="Unassembled WGS sequence"/>
</dbReference>
<evidence type="ECO:0000256" key="3">
    <source>
        <dbReference type="ARBA" id="ARBA00023002"/>
    </source>
</evidence>
<evidence type="ECO:0000313" key="6">
    <source>
        <dbReference type="EMBL" id="MVX56338.1"/>
    </source>
</evidence>
<accession>A0A6L6YI27</accession>
<dbReference type="CDD" id="cd08185">
    <property type="entry name" value="Fe-ADH-like"/>
    <property type="match status" value="1"/>
</dbReference>
<dbReference type="GO" id="GO:0004022">
    <property type="term" value="F:alcohol dehydrogenase (NAD+) activity"/>
    <property type="evidence" value="ECO:0007669"/>
    <property type="project" value="TreeGrafter"/>
</dbReference>
<feature type="domain" description="Fe-containing alcohol dehydrogenase-like C-terminal" evidence="5">
    <location>
        <begin position="191"/>
        <end position="387"/>
    </location>
</feature>
<dbReference type="RefSeq" id="WP_160334773.1">
    <property type="nucleotide sequence ID" value="NZ_CALPCR010000003.1"/>
</dbReference>
<dbReference type="Gene3D" id="3.40.50.1970">
    <property type="match status" value="1"/>
</dbReference>
<dbReference type="PANTHER" id="PTHR11496">
    <property type="entry name" value="ALCOHOL DEHYDROGENASE"/>
    <property type="match status" value="1"/>
</dbReference>
<dbReference type="SUPFAM" id="SSF56796">
    <property type="entry name" value="Dehydroquinate synthase-like"/>
    <property type="match status" value="1"/>
</dbReference>